<comment type="caution">
    <text evidence="2">The sequence shown here is derived from an EMBL/GenBank/DDBJ whole genome shotgun (WGS) entry which is preliminary data.</text>
</comment>
<dbReference type="EMBL" id="ASHM01123674">
    <property type="protein sequence ID" value="PNX57463.1"/>
    <property type="molecule type" value="Genomic_DNA"/>
</dbReference>
<evidence type="ECO:0000313" key="2">
    <source>
        <dbReference type="EMBL" id="PNX57463.1"/>
    </source>
</evidence>
<evidence type="ECO:0000313" key="3">
    <source>
        <dbReference type="Proteomes" id="UP000236291"/>
    </source>
</evidence>
<feature type="coiled-coil region" evidence="1">
    <location>
        <begin position="93"/>
        <end position="120"/>
    </location>
</feature>
<reference evidence="2 3" key="1">
    <citation type="journal article" date="2014" name="Am. J. Bot.">
        <title>Genome assembly and annotation for red clover (Trifolium pratense; Fabaceae).</title>
        <authorList>
            <person name="Istvanek J."/>
            <person name="Jaros M."/>
            <person name="Krenek A."/>
            <person name="Repkova J."/>
        </authorList>
    </citation>
    <scope>NUCLEOTIDE SEQUENCE [LARGE SCALE GENOMIC DNA]</scope>
    <source>
        <strain evidence="3">cv. Tatra</strain>
        <tissue evidence="2">Young leaves</tissue>
    </source>
</reference>
<dbReference type="Proteomes" id="UP000236291">
    <property type="component" value="Unassembled WGS sequence"/>
</dbReference>
<protein>
    <submittedName>
        <fullName evidence="2">Uncharacterized protein</fullName>
    </submittedName>
</protein>
<reference evidence="2 3" key="2">
    <citation type="journal article" date="2017" name="Front. Plant Sci.">
        <title>Gene Classification and Mining of Molecular Markers Useful in Red Clover (Trifolium pratense) Breeding.</title>
        <authorList>
            <person name="Istvanek J."/>
            <person name="Dluhosova J."/>
            <person name="Dluhos P."/>
            <person name="Patkova L."/>
            <person name="Nedelnik J."/>
            <person name="Repkova J."/>
        </authorList>
    </citation>
    <scope>NUCLEOTIDE SEQUENCE [LARGE SCALE GENOMIC DNA]</scope>
    <source>
        <strain evidence="3">cv. Tatra</strain>
        <tissue evidence="2">Young leaves</tissue>
    </source>
</reference>
<feature type="non-terminal residue" evidence="2">
    <location>
        <position position="141"/>
    </location>
</feature>
<organism evidence="2 3">
    <name type="scientific">Trifolium pratense</name>
    <name type="common">Red clover</name>
    <dbReference type="NCBI Taxonomy" id="57577"/>
    <lineage>
        <taxon>Eukaryota</taxon>
        <taxon>Viridiplantae</taxon>
        <taxon>Streptophyta</taxon>
        <taxon>Embryophyta</taxon>
        <taxon>Tracheophyta</taxon>
        <taxon>Spermatophyta</taxon>
        <taxon>Magnoliopsida</taxon>
        <taxon>eudicotyledons</taxon>
        <taxon>Gunneridae</taxon>
        <taxon>Pentapetalae</taxon>
        <taxon>rosids</taxon>
        <taxon>fabids</taxon>
        <taxon>Fabales</taxon>
        <taxon>Fabaceae</taxon>
        <taxon>Papilionoideae</taxon>
        <taxon>50 kb inversion clade</taxon>
        <taxon>NPAAA clade</taxon>
        <taxon>Hologalegina</taxon>
        <taxon>IRL clade</taxon>
        <taxon>Trifolieae</taxon>
        <taxon>Trifolium</taxon>
    </lineage>
</organism>
<feature type="non-terminal residue" evidence="2">
    <location>
        <position position="1"/>
    </location>
</feature>
<keyword evidence="1" id="KW-0175">Coiled coil</keyword>
<gene>
    <name evidence="2" type="ORF">L195_g058706</name>
</gene>
<evidence type="ECO:0000256" key="1">
    <source>
        <dbReference type="SAM" id="Coils"/>
    </source>
</evidence>
<name>A0A2K3JTT9_TRIPR</name>
<accession>A0A2K3JTT9</accession>
<dbReference type="AlphaFoldDB" id="A0A2K3JTT9"/>
<sequence length="141" mass="16654">DTKELMENFDDFLEFVKELNDYSWRLNKDEKRFLECVLRFQKGLVVDPSFIIAVKDVKECHKEVSDVVANQIELVKETMKLQEEILGICFNEEERVDNRIEALQKEMKSLLRRKGALQGEIHDDVTKLISRRHSLVNLLDM</sequence>
<proteinExistence type="predicted"/>